<dbReference type="SUPFAM" id="SSF56801">
    <property type="entry name" value="Acetyl-CoA synthetase-like"/>
    <property type="match status" value="1"/>
</dbReference>
<evidence type="ECO:0000313" key="8">
    <source>
        <dbReference type="EMBL" id="MDA0142541.1"/>
    </source>
</evidence>
<dbReference type="InterPro" id="IPR045851">
    <property type="entry name" value="AMP-bd_C_sf"/>
</dbReference>
<dbReference type="InterPro" id="IPR000873">
    <property type="entry name" value="AMP-dep_synth/lig_dom"/>
</dbReference>
<evidence type="ECO:0000256" key="6">
    <source>
        <dbReference type="ARBA" id="ARBA00032875"/>
    </source>
</evidence>
<keyword evidence="9" id="KW-1185">Reference proteome</keyword>
<keyword evidence="3" id="KW-0276">Fatty acid metabolism</keyword>
<keyword evidence="2" id="KW-0436">Ligase</keyword>
<gene>
    <name evidence="8" type="ORF">OJ962_33965</name>
</gene>
<evidence type="ECO:0000259" key="7">
    <source>
        <dbReference type="Pfam" id="PF00501"/>
    </source>
</evidence>
<protein>
    <recommendedName>
        <fullName evidence="6">Acyl-CoA synthetase</fullName>
    </recommendedName>
</protein>
<evidence type="ECO:0000256" key="2">
    <source>
        <dbReference type="ARBA" id="ARBA00022598"/>
    </source>
</evidence>
<dbReference type="Pfam" id="PF23562">
    <property type="entry name" value="AMP-binding_C_3"/>
    <property type="match status" value="1"/>
</dbReference>
<accession>A0ABT4RVD4</accession>
<evidence type="ECO:0000256" key="5">
    <source>
        <dbReference type="ARBA" id="ARBA00024484"/>
    </source>
</evidence>
<name>A0ABT4RVD4_9ACTN</name>
<evidence type="ECO:0000313" key="9">
    <source>
        <dbReference type="Proteomes" id="UP001147700"/>
    </source>
</evidence>
<dbReference type="RefSeq" id="WP_202957519.1">
    <property type="nucleotide sequence ID" value="NZ_JAPCID010000100.1"/>
</dbReference>
<proteinExistence type="inferred from homology"/>
<evidence type="ECO:0000256" key="1">
    <source>
        <dbReference type="ARBA" id="ARBA00006432"/>
    </source>
</evidence>
<comment type="similarity">
    <text evidence="1">Belongs to the ATP-dependent AMP-binding enzyme family.</text>
</comment>
<dbReference type="CDD" id="cd05907">
    <property type="entry name" value="VL_LC_FACS_like"/>
    <property type="match status" value="1"/>
</dbReference>
<dbReference type="Pfam" id="PF00501">
    <property type="entry name" value="AMP-binding"/>
    <property type="match status" value="1"/>
</dbReference>
<reference evidence="8" key="1">
    <citation type="submission" date="2022-10" db="EMBL/GenBank/DDBJ databases">
        <title>The WGS of Solirubrobacter sp. CPCC 204708.</title>
        <authorList>
            <person name="Jiang Z."/>
        </authorList>
    </citation>
    <scope>NUCLEOTIDE SEQUENCE</scope>
    <source>
        <strain evidence="8">CPCC 204708</strain>
    </source>
</reference>
<dbReference type="PANTHER" id="PTHR43272">
    <property type="entry name" value="LONG-CHAIN-FATTY-ACID--COA LIGASE"/>
    <property type="match status" value="1"/>
</dbReference>
<organism evidence="8 9">
    <name type="scientific">Solirubrobacter deserti</name>
    <dbReference type="NCBI Taxonomy" id="2282478"/>
    <lineage>
        <taxon>Bacteria</taxon>
        <taxon>Bacillati</taxon>
        <taxon>Actinomycetota</taxon>
        <taxon>Thermoleophilia</taxon>
        <taxon>Solirubrobacterales</taxon>
        <taxon>Solirubrobacteraceae</taxon>
        <taxon>Solirubrobacter</taxon>
    </lineage>
</organism>
<sequence>MTLAPSTAATVPAAFLDTVARIPDAVALRGEHLTLTWAQLAQRVAETAGTLRALGVHPGDTVATLLTNRPEQWITDLAITFCGGTVCPLYTTLPPNDIAFVASDAGARLIVTERSLRDGVRRAGVEPAVLVEGLPAAEPIELRRWTIDPQAVAVVIYTSGTTARPKGVELTHDGILTAVRAWDAALGLDDVERIISWLPNAHVMDRVLHYSLALVRGLDTTTCSDPRTIAEQLPRVRPHLFIAVPRVWEKLKAGVEQALEHQPPERREAARAAIAAGLQRVRLEQAGEPVPPALAQAVDRADAALFAGLRERLGLDAVVVAGSGAAPISRDVLEFFHAIGVELLEGYALSESGCLGAVGRRGQPRIGTVGRPLDGVELRLAPDGEILLRARGLMRGYRGGRDSPIDAGGWLHTGDIGTLDGDGNLTIVDRKKELIITAGGKNVSPARVESELKAATPLIAHACAVGDRRPYLTALLVLEPGADPGAIPAAVAAANARLARVEQIKRYTILDEQWVPGGAELTPTQKLKRRSVLARHADAIDAMYAAG</sequence>
<feature type="domain" description="AMP-dependent synthetase/ligase" evidence="7">
    <location>
        <begin position="18"/>
        <end position="397"/>
    </location>
</feature>
<comment type="catalytic activity">
    <reaction evidence="5">
        <text>a long-chain fatty acid + ATP + CoA = a long-chain fatty acyl-CoA + AMP + diphosphate</text>
        <dbReference type="Rhea" id="RHEA:15421"/>
        <dbReference type="ChEBI" id="CHEBI:30616"/>
        <dbReference type="ChEBI" id="CHEBI:33019"/>
        <dbReference type="ChEBI" id="CHEBI:57287"/>
        <dbReference type="ChEBI" id="CHEBI:57560"/>
        <dbReference type="ChEBI" id="CHEBI:83139"/>
        <dbReference type="ChEBI" id="CHEBI:456215"/>
        <dbReference type="EC" id="6.2.1.3"/>
    </reaction>
    <physiologicalReaction direction="left-to-right" evidence="5">
        <dbReference type="Rhea" id="RHEA:15422"/>
    </physiologicalReaction>
</comment>
<dbReference type="Gene3D" id="3.40.50.12780">
    <property type="entry name" value="N-terminal domain of ligase-like"/>
    <property type="match status" value="1"/>
</dbReference>
<keyword evidence="4" id="KW-0443">Lipid metabolism</keyword>
<dbReference type="InterPro" id="IPR042099">
    <property type="entry name" value="ANL_N_sf"/>
</dbReference>
<evidence type="ECO:0000256" key="3">
    <source>
        <dbReference type="ARBA" id="ARBA00022832"/>
    </source>
</evidence>
<dbReference type="PANTHER" id="PTHR43272:SF32">
    <property type="entry name" value="AMP-DEPENDENT SYNTHETASE_LIGASE DOMAIN-CONTAINING PROTEIN"/>
    <property type="match status" value="1"/>
</dbReference>
<comment type="caution">
    <text evidence="8">The sequence shown here is derived from an EMBL/GenBank/DDBJ whole genome shotgun (WGS) entry which is preliminary data.</text>
</comment>
<dbReference type="EMBL" id="JAPCID010000100">
    <property type="protein sequence ID" value="MDA0142541.1"/>
    <property type="molecule type" value="Genomic_DNA"/>
</dbReference>
<dbReference type="Proteomes" id="UP001147700">
    <property type="component" value="Unassembled WGS sequence"/>
</dbReference>
<evidence type="ECO:0000256" key="4">
    <source>
        <dbReference type="ARBA" id="ARBA00023098"/>
    </source>
</evidence>
<dbReference type="Gene3D" id="3.30.300.30">
    <property type="match status" value="1"/>
</dbReference>